<dbReference type="EMBL" id="CP018762">
    <property type="protein sequence ID" value="APZ35595.1"/>
    <property type="molecule type" value="Genomic_DNA"/>
</dbReference>
<comment type="similarity">
    <text evidence="1 10">Belongs to the thymidylate kinase family.</text>
</comment>
<keyword evidence="5 10" id="KW-0545">Nucleotide biosynthesis</keyword>
<dbReference type="GO" id="GO:0006227">
    <property type="term" value="P:dUDP biosynthetic process"/>
    <property type="evidence" value="ECO:0007669"/>
    <property type="project" value="TreeGrafter"/>
</dbReference>
<dbReference type="AlphaFoldDB" id="A0A1P8UC09"/>
<keyword evidence="6 10" id="KW-0547">Nucleotide-binding</keyword>
<evidence type="ECO:0000256" key="4">
    <source>
        <dbReference type="ARBA" id="ARBA00022679"/>
    </source>
</evidence>
<comment type="catalytic activity">
    <reaction evidence="9 10">
        <text>dTMP + ATP = dTDP + ADP</text>
        <dbReference type="Rhea" id="RHEA:13517"/>
        <dbReference type="ChEBI" id="CHEBI:30616"/>
        <dbReference type="ChEBI" id="CHEBI:58369"/>
        <dbReference type="ChEBI" id="CHEBI:63528"/>
        <dbReference type="ChEBI" id="CHEBI:456216"/>
        <dbReference type="EC" id="2.7.4.9"/>
    </reaction>
</comment>
<evidence type="ECO:0000256" key="1">
    <source>
        <dbReference type="ARBA" id="ARBA00009776"/>
    </source>
</evidence>
<gene>
    <name evidence="10" type="primary">tmk</name>
    <name evidence="12" type="ORF">BOH66_16175</name>
</gene>
<dbReference type="GO" id="GO:0005524">
    <property type="term" value="F:ATP binding"/>
    <property type="evidence" value="ECO:0007669"/>
    <property type="project" value="UniProtKB-UniRule"/>
</dbReference>
<dbReference type="PANTHER" id="PTHR10344">
    <property type="entry name" value="THYMIDYLATE KINASE"/>
    <property type="match status" value="1"/>
</dbReference>
<evidence type="ECO:0000256" key="7">
    <source>
        <dbReference type="ARBA" id="ARBA00022777"/>
    </source>
</evidence>
<evidence type="ECO:0000256" key="8">
    <source>
        <dbReference type="ARBA" id="ARBA00022840"/>
    </source>
</evidence>
<dbReference type="PANTHER" id="PTHR10344:SF4">
    <property type="entry name" value="UMP-CMP KINASE 2, MITOCHONDRIAL"/>
    <property type="match status" value="1"/>
</dbReference>
<feature type="domain" description="Thymidylate kinase-like" evidence="11">
    <location>
        <begin position="8"/>
        <end position="158"/>
    </location>
</feature>
<evidence type="ECO:0000256" key="10">
    <source>
        <dbReference type="HAMAP-Rule" id="MF_00165"/>
    </source>
</evidence>
<reference evidence="12 13" key="1">
    <citation type="submission" date="2016-12" db="EMBL/GenBank/DDBJ databases">
        <title>Complete genome sequence of Microbacterium aurum KACC 15219.</title>
        <authorList>
            <person name="Jung Y."/>
            <person name="Shin J.-H."/>
            <person name="Lee Y.-J."/>
            <person name="Yi H."/>
            <person name="Bahn Y.-S."/>
            <person name="Kim J.F."/>
            <person name="Lee D.-W."/>
        </authorList>
    </citation>
    <scope>NUCLEOTIDE SEQUENCE [LARGE SCALE GENOMIC DNA]</scope>
    <source>
        <strain evidence="12 13">KACC 15219</strain>
    </source>
</reference>
<dbReference type="KEGG" id="maur:BOH66_16175"/>
<dbReference type="Pfam" id="PF02223">
    <property type="entry name" value="Thymidylate_kin"/>
    <property type="match status" value="1"/>
</dbReference>
<evidence type="ECO:0000313" key="13">
    <source>
        <dbReference type="Proteomes" id="UP000187185"/>
    </source>
</evidence>
<dbReference type="GO" id="GO:0004798">
    <property type="term" value="F:dTMP kinase activity"/>
    <property type="evidence" value="ECO:0007669"/>
    <property type="project" value="UniProtKB-UniRule"/>
</dbReference>
<sequence>MTTMFVVIEGPDGAGKSTLVSELAALVSSTSGRTVRATREPSDSPLGAFIRAEHAAFSPRGRALAVAADRANHIDGVIRPSLEAGDVVISDRYVPSSLVLQRLDGLSLEEIWRYNSFAPPPTLTAILVPDPQTVSKRLDARALLTHFEERSTPALQTLLYGEAADFLRALGWNVVAIDVAASSPKEVAQRILAHFA</sequence>
<dbReference type="OrthoDB" id="3199600at2"/>
<dbReference type="InterPro" id="IPR027417">
    <property type="entry name" value="P-loop_NTPase"/>
</dbReference>
<proteinExistence type="inferred from homology"/>
<evidence type="ECO:0000256" key="5">
    <source>
        <dbReference type="ARBA" id="ARBA00022727"/>
    </source>
</evidence>
<name>A0A1P8UC09_9MICO</name>
<dbReference type="CDD" id="cd01672">
    <property type="entry name" value="TMPK"/>
    <property type="match status" value="1"/>
</dbReference>
<organism evidence="12 13">
    <name type="scientific">Microbacterium aurum</name>
    <dbReference type="NCBI Taxonomy" id="36805"/>
    <lineage>
        <taxon>Bacteria</taxon>
        <taxon>Bacillati</taxon>
        <taxon>Actinomycetota</taxon>
        <taxon>Actinomycetes</taxon>
        <taxon>Micrococcales</taxon>
        <taxon>Microbacteriaceae</taxon>
        <taxon>Microbacterium</taxon>
    </lineage>
</organism>
<dbReference type="Gene3D" id="3.40.50.300">
    <property type="entry name" value="P-loop containing nucleotide triphosphate hydrolases"/>
    <property type="match status" value="1"/>
</dbReference>
<evidence type="ECO:0000256" key="3">
    <source>
        <dbReference type="ARBA" id="ARBA00017144"/>
    </source>
</evidence>
<keyword evidence="13" id="KW-1185">Reference proteome</keyword>
<keyword evidence="7 10" id="KW-0418">Kinase</keyword>
<dbReference type="STRING" id="36805.BOH66_16175"/>
<dbReference type="InterPro" id="IPR039430">
    <property type="entry name" value="Thymidylate_kin-like_dom"/>
</dbReference>
<dbReference type="GO" id="GO:0006235">
    <property type="term" value="P:dTTP biosynthetic process"/>
    <property type="evidence" value="ECO:0007669"/>
    <property type="project" value="UniProtKB-UniRule"/>
</dbReference>
<keyword evidence="8 10" id="KW-0067">ATP-binding</keyword>
<dbReference type="GO" id="GO:0005829">
    <property type="term" value="C:cytosol"/>
    <property type="evidence" value="ECO:0007669"/>
    <property type="project" value="TreeGrafter"/>
</dbReference>
<evidence type="ECO:0000259" key="11">
    <source>
        <dbReference type="Pfam" id="PF02223"/>
    </source>
</evidence>
<comment type="function">
    <text evidence="10">Phosphorylation of dTMP to form dTDP in both de novo and salvage pathways of dTTP synthesis.</text>
</comment>
<dbReference type="InterPro" id="IPR018094">
    <property type="entry name" value="Thymidylate_kinase"/>
</dbReference>
<accession>A0A1P8UC09</accession>
<evidence type="ECO:0000256" key="6">
    <source>
        <dbReference type="ARBA" id="ARBA00022741"/>
    </source>
</evidence>
<dbReference type="EC" id="2.7.4.9" evidence="2 10"/>
<dbReference type="NCBIfam" id="TIGR00041">
    <property type="entry name" value="DTMP_kinase"/>
    <property type="match status" value="1"/>
</dbReference>
<dbReference type="Proteomes" id="UP000187185">
    <property type="component" value="Chromosome"/>
</dbReference>
<feature type="binding site" evidence="10">
    <location>
        <begin position="10"/>
        <end position="17"/>
    </location>
    <ligand>
        <name>ATP</name>
        <dbReference type="ChEBI" id="CHEBI:30616"/>
    </ligand>
</feature>
<keyword evidence="4 10" id="KW-0808">Transferase</keyword>
<evidence type="ECO:0000256" key="9">
    <source>
        <dbReference type="ARBA" id="ARBA00048743"/>
    </source>
</evidence>
<evidence type="ECO:0000256" key="2">
    <source>
        <dbReference type="ARBA" id="ARBA00012980"/>
    </source>
</evidence>
<evidence type="ECO:0000313" key="12">
    <source>
        <dbReference type="EMBL" id="APZ35595.1"/>
    </source>
</evidence>
<dbReference type="SUPFAM" id="SSF52540">
    <property type="entry name" value="P-loop containing nucleoside triphosphate hydrolases"/>
    <property type="match status" value="1"/>
</dbReference>
<protein>
    <recommendedName>
        <fullName evidence="3 10">Thymidylate kinase</fullName>
        <ecNumber evidence="2 10">2.7.4.9</ecNumber>
    </recommendedName>
    <alternativeName>
        <fullName evidence="10">dTMP kinase</fullName>
    </alternativeName>
</protein>
<dbReference type="HAMAP" id="MF_00165">
    <property type="entry name" value="Thymidylate_kinase"/>
    <property type="match status" value="1"/>
</dbReference>
<dbReference type="GO" id="GO:0006233">
    <property type="term" value="P:dTDP biosynthetic process"/>
    <property type="evidence" value="ECO:0007669"/>
    <property type="project" value="InterPro"/>
</dbReference>